<evidence type="ECO:0000256" key="7">
    <source>
        <dbReference type="PIRSR" id="PIRSR600223-1"/>
    </source>
</evidence>
<comment type="subcellular location">
    <subcellularLocation>
        <location evidence="2">Cell membrane</location>
        <topology evidence="2">Single-pass type II membrane protein</topology>
    </subcellularLocation>
    <subcellularLocation>
        <location evidence="8">Membrane</location>
        <topology evidence="8">Single-pass type II membrane protein</topology>
    </subcellularLocation>
</comment>
<evidence type="ECO:0000256" key="6">
    <source>
        <dbReference type="ARBA" id="ARBA00022801"/>
    </source>
</evidence>
<keyword evidence="5 8" id="KW-0645">Protease</keyword>
<comment type="caution">
    <text evidence="10">The sequence shown here is derived from an EMBL/GenBank/DDBJ whole genome shotgun (WGS) entry which is preliminary data.</text>
</comment>
<evidence type="ECO:0000259" key="9">
    <source>
        <dbReference type="Pfam" id="PF10502"/>
    </source>
</evidence>
<dbReference type="InterPro" id="IPR000223">
    <property type="entry name" value="Pept_S26A_signal_pept_1"/>
</dbReference>
<dbReference type="Pfam" id="PF10502">
    <property type="entry name" value="Peptidase_S26"/>
    <property type="match status" value="1"/>
</dbReference>
<comment type="similarity">
    <text evidence="3 8">Belongs to the peptidase S26 family.</text>
</comment>
<comment type="catalytic activity">
    <reaction evidence="1 8">
        <text>Cleavage of hydrophobic, N-terminal signal or leader sequences from secreted and periplasmic proteins.</text>
        <dbReference type="EC" id="3.4.21.89"/>
    </reaction>
</comment>
<dbReference type="EMBL" id="NOVD01000003">
    <property type="protein sequence ID" value="PCK28075.1"/>
    <property type="molecule type" value="Genomic_DNA"/>
</dbReference>
<dbReference type="PROSITE" id="PS00761">
    <property type="entry name" value="SPASE_I_3"/>
    <property type="match status" value="1"/>
</dbReference>
<dbReference type="EC" id="3.4.21.89" evidence="4 8"/>
<evidence type="ECO:0000313" key="10">
    <source>
        <dbReference type="EMBL" id="PCK28075.1"/>
    </source>
</evidence>
<dbReference type="AlphaFoldDB" id="A0A2A5JET1"/>
<dbReference type="InterPro" id="IPR019756">
    <property type="entry name" value="Pept_S26A_signal_pept_1_Ser-AS"/>
</dbReference>
<name>A0A2A5JET1_RHOSG</name>
<dbReference type="NCBIfam" id="TIGR02227">
    <property type="entry name" value="sigpep_I_bact"/>
    <property type="match status" value="1"/>
</dbReference>
<gene>
    <name evidence="10" type="primary">lepB</name>
    <name evidence="10" type="ORF">CHR55_06455</name>
</gene>
<sequence length="247" mass="27125">MTESDAHEDSTDSTESAVADHPRKRPLWREILILVVVALVLSVVIQNFVGRIFLIPSESMEPTLHGCTGCTGDKILVDRISYRFGDPQPGDVVVFKGPESWNDEYKSIRSDNSIVRAFQGLGSIVGLVPPDENDLVKRVVAVGGQTVQCLSEGEGLRVNGKPLTEPYIDKRIPGNDTSCQGRYFGPVTVPDGNLWVMGDNRAHSKDSRFHLDDEHSGTVPIDNVIGKVQLIVLPFSRWGTVSSFDPQ</sequence>
<dbReference type="Gene3D" id="2.10.109.10">
    <property type="entry name" value="Umud Fragment, subunit A"/>
    <property type="match status" value="1"/>
</dbReference>
<feature type="domain" description="Peptidase S26" evidence="9">
    <location>
        <begin position="29"/>
        <end position="232"/>
    </location>
</feature>
<protein>
    <recommendedName>
        <fullName evidence="4 8">Signal peptidase I</fullName>
        <ecNumber evidence="4 8">3.4.21.89</ecNumber>
    </recommendedName>
</protein>
<keyword evidence="8" id="KW-1133">Transmembrane helix</keyword>
<proteinExistence type="inferred from homology"/>
<dbReference type="PRINTS" id="PR00727">
    <property type="entry name" value="LEADERPTASE"/>
</dbReference>
<evidence type="ECO:0000256" key="8">
    <source>
        <dbReference type="RuleBase" id="RU362042"/>
    </source>
</evidence>
<dbReference type="RefSeq" id="WP_099697150.1">
    <property type="nucleotide sequence ID" value="NZ_NOVD01000003.1"/>
</dbReference>
<feature type="transmembrane region" description="Helical" evidence="8">
    <location>
        <begin position="31"/>
        <end position="54"/>
    </location>
</feature>
<dbReference type="PROSITE" id="PS00501">
    <property type="entry name" value="SPASE_I_1"/>
    <property type="match status" value="1"/>
</dbReference>
<evidence type="ECO:0000313" key="11">
    <source>
        <dbReference type="Proteomes" id="UP000230886"/>
    </source>
</evidence>
<feature type="active site" evidence="7">
    <location>
        <position position="137"/>
    </location>
</feature>
<dbReference type="SUPFAM" id="SSF51306">
    <property type="entry name" value="LexA/Signal peptidase"/>
    <property type="match status" value="1"/>
</dbReference>
<dbReference type="CDD" id="cd06530">
    <property type="entry name" value="S26_SPase_I"/>
    <property type="match status" value="1"/>
</dbReference>
<dbReference type="GO" id="GO:0004252">
    <property type="term" value="F:serine-type endopeptidase activity"/>
    <property type="evidence" value="ECO:0007669"/>
    <property type="project" value="InterPro"/>
</dbReference>
<dbReference type="InterPro" id="IPR019533">
    <property type="entry name" value="Peptidase_S26"/>
</dbReference>
<accession>A0A2A5JET1</accession>
<evidence type="ECO:0000256" key="3">
    <source>
        <dbReference type="ARBA" id="ARBA00009370"/>
    </source>
</evidence>
<feature type="active site" evidence="7">
    <location>
        <position position="59"/>
    </location>
</feature>
<keyword evidence="6 8" id="KW-0378">Hydrolase</keyword>
<dbReference type="GO" id="GO:0005886">
    <property type="term" value="C:plasma membrane"/>
    <property type="evidence" value="ECO:0007669"/>
    <property type="project" value="UniProtKB-SubCell"/>
</dbReference>
<dbReference type="PANTHER" id="PTHR43390:SF1">
    <property type="entry name" value="CHLOROPLAST PROCESSING PEPTIDASE"/>
    <property type="match status" value="1"/>
</dbReference>
<reference evidence="10 11" key="1">
    <citation type="submission" date="2017-07" db="EMBL/GenBank/DDBJ databases">
        <title>Draft sequence of Rhodococcus enclensis 23b-28.</title>
        <authorList>
            <person name="Besaury L."/>
            <person name="Sancelme M."/>
            <person name="Amato P."/>
            <person name="Lallement A."/>
            <person name="Delort A.-M."/>
        </authorList>
    </citation>
    <scope>NUCLEOTIDE SEQUENCE [LARGE SCALE GENOMIC DNA]</scope>
    <source>
        <strain evidence="10 11">23b-28</strain>
    </source>
</reference>
<dbReference type="PANTHER" id="PTHR43390">
    <property type="entry name" value="SIGNAL PEPTIDASE I"/>
    <property type="match status" value="1"/>
</dbReference>
<keyword evidence="8" id="KW-0472">Membrane</keyword>
<evidence type="ECO:0000256" key="1">
    <source>
        <dbReference type="ARBA" id="ARBA00000677"/>
    </source>
</evidence>
<dbReference type="InterPro" id="IPR036286">
    <property type="entry name" value="LexA/Signal_pep-like_sf"/>
</dbReference>
<organism evidence="10 11">
    <name type="scientific">Rhodococcus qingshengii</name>
    <dbReference type="NCBI Taxonomy" id="334542"/>
    <lineage>
        <taxon>Bacteria</taxon>
        <taxon>Bacillati</taxon>
        <taxon>Actinomycetota</taxon>
        <taxon>Actinomycetes</taxon>
        <taxon>Mycobacteriales</taxon>
        <taxon>Nocardiaceae</taxon>
        <taxon>Rhodococcus</taxon>
        <taxon>Rhodococcus erythropolis group</taxon>
    </lineage>
</organism>
<evidence type="ECO:0000256" key="5">
    <source>
        <dbReference type="ARBA" id="ARBA00022670"/>
    </source>
</evidence>
<dbReference type="Proteomes" id="UP000230886">
    <property type="component" value="Unassembled WGS sequence"/>
</dbReference>
<dbReference type="GO" id="GO:0009003">
    <property type="term" value="F:signal peptidase activity"/>
    <property type="evidence" value="ECO:0007669"/>
    <property type="project" value="UniProtKB-EC"/>
</dbReference>
<evidence type="ECO:0000256" key="4">
    <source>
        <dbReference type="ARBA" id="ARBA00013208"/>
    </source>
</evidence>
<dbReference type="GO" id="GO:0006465">
    <property type="term" value="P:signal peptide processing"/>
    <property type="evidence" value="ECO:0007669"/>
    <property type="project" value="InterPro"/>
</dbReference>
<dbReference type="InterPro" id="IPR019758">
    <property type="entry name" value="Pept_S26A_signal_pept_1_CS"/>
</dbReference>
<keyword evidence="8" id="KW-0812">Transmembrane</keyword>
<evidence type="ECO:0000256" key="2">
    <source>
        <dbReference type="ARBA" id="ARBA00004401"/>
    </source>
</evidence>